<gene>
    <name evidence="4" type="ORF">POCTA_138.1.T1130165</name>
</gene>
<sequence>MDVSENIVSVFSQSVDERRLIRLDQQPQRKGKKIQLSETQKQESQSNKLILDATETLSIKQKHIKKRNKIYENKKIRKPWSAQEDHQLQCSISLYGPNWVQIAASMVNRNPSQCAQRWKRIKPEDLKKRKPFTKEEDQLILKLVTKYRRNWSRIAKFLPEKTSKQIRERFINKLNPQIKFEPFTEEEDHIILNAYQEIGSKWTKIQDLLVGRPENMIKNRFYSYLRQKYLKIKNPYYAIPSNKALNDKDQQSKIDNVQQIKEEKQLTESLQSMENYNDIQEIQPQLPINSYFSIPCPMVLGNFFYPQYQLYQAPVAVVYSPMQQGQLNQQHGLNTLFQQQAYLGHQVTNSLMFLSSS</sequence>
<organism evidence="4 5">
    <name type="scientific">Paramecium octaurelia</name>
    <dbReference type="NCBI Taxonomy" id="43137"/>
    <lineage>
        <taxon>Eukaryota</taxon>
        <taxon>Sar</taxon>
        <taxon>Alveolata</taxon>
        <taxon>Ciliophora</taxon>
        <taxon>Intramacronucleata</taxon>
        <taxon>Oligohymenophorea</taxon>
        <taxon>Peniculida</taxon>
        <taxon>Parameciidae</taxon>
        <taxon>Paramecium</taxon>
    </lineage>
</organism>
<dbReference type="Pfam" id="PF13921">
    <property type="entry name" value="Myb_DNA-bind_6"/>
    <property type="match status" value="1"/>
</dbReference>
<evidence type="ECO:0000259" key="3">
    <source>
        <dbReference type="PROSITE" id="PS51294"/>
    </source>
</evidence>
<dbReference type="PANTHER" id="PTHR45614">
    <property type="entry name" value="MYB PROTEIN-RELATED"/>
    <property type="match status" value="1"/>
</dbReference>
<dbReference type="EMBL" id="CAJJDP010000113">
    <property type="protein sequence ID" value="CAD8197152.1"/>
    <property type="molecule type" value="Genomic_DNA"/>
</dbReference>
<dbReference type="CDD" id="cd00167">
    <property type="entry name" value="SANT"/>
    <property type="match status" value="3"/>
</dbReference>
<dbReference type="InterPro" id="IPR001005">
    <property type="entry name" value="SANT/Myb"/>
</dbReference>
<evidence type="ECO:0000256" key="1">
    <source>
        <dbReference type="SAM" id="MobiDB-lite"/>
    </source>
</evidence>
<feature type="domain" description="HTH myb-type" evidence="3">
    <location>
        <begin position="127"/>
        <end position="178"/>
    </location>
</feature>
<feature type="domain" description="Myb-like" evidence="2">
    <location>
        <begin position="72"/>
        <end position="122"/>
    </location>
</feature>
<dbReference type="Pfam" id="PF00249">
    <property type="entry name" value="Myb_DNA-binding"/>
    <property type="match status" value="1"/>
</dbReference>
<dbReference type="OrthoDB" id="2143914at2759"/>
<dbReference type="SMART" id="SM00717">
    <property type="entry name" value="SANT"/>
    <property type="match status" value="3"/>
</dbReference>
<evidence type="ECO:0000313" key="5">
    <source>
        <dbReference type="Proteomes" id="UP000683925"/>
    </source>
</evidence>
<feature type="compositionally biased region" description="Polar residues" evidence="1">
    <location>
        <begin position="36"/>
        <end position="47"/>
    </location>
</feature>
<dbReference type="GO" id="GO:0000981">
    <property type="term" value="F:DNA-binding transcription factor activity, RNA polymerase II-specific"/>
    <property type="evidence" value="ECO:0007669"/>
    <property type="project" value="TreeGrafter"/>
</dbReference>
<dbReference type="OMA" id="QIKFEPF"/>
<dbReference type="GO" id="GO:0000978">
    <property type="term" value="F:RNA polymerase II cis-regulatory region sequence-specific DNA binding"/>
    <property type="evidence" value="ECO:0007669"/>
    <property type="project" value="TreeGrafter"/>
</dbReference>
<accession>A0A8S1X7R3</accession>
<protein>
    <recommendedName>
        <fullName evidence="6">Myb-like DNA-binding domain containing protein</fullName>
    </recommendedName>
</protein>
<feature type="domain" description="HTH myb-type" evidence="3">
    <location>
        <begin position="72"/>
        <end position="126"/>
    </location>
</feature>
<reference evidence="4" key="1">
    <citation type="submission" date="2021-01" db="EMBL/GenBank/DDBJ databases">
        <authorList>
            <consortium name="Genoscope - CEA"/>
            <person name="William W."/>
        </authorList>
    </citation>
    <scope>NUCLEOTIDE SEQUENCE</scope>
</reference>
<proteinExistence type="predicted"/>
<keyword evidence="5" id="KW-1185">Reference proteome</keyword>
<feature type="domain" description="Myb-like" evidence="2">
    <location>
        <begin position="175"/>
        <end position="225"/>
    </location>
</feature>
<dbReference type="PROSITE" id="PS51294">
    <property type="entry name" value="HTH_MYB"/>
    <property type="match status" value="3"/>
</dbReference>
<comment type="caution">
    <text evidence="4">The sequence shown here is derived from an EMBL/GenBank/DDBJ whole genome shotgun (WGS) entry which is preliminary data.</text>
</comment>
<dbReference type="Proteomes" id="UP000683925">
    <property type="component" value="Unassembled WGS sequence"/>
</dbReference>
<dbReference type="InterPro" id="IPR017930">
    <property type="entry name" value="Myb_dom"/>
</dbReference>
<evidence type="ECO:0000259" key="2">
    <source>
        <dbReference type="PROSITE" id="PS50090"/>
    </source>
</evidence>
<dbReference type="PROSITE" id="PS50090">
    <property type="entry name" value="MYB_LIKE"/>
    <property type="match status" value="3"/>
</dbReference>
<feature type="domain" description="Myb-like" evidence="2">
    <location>
        <begin position="124"/>
        <end position="174"/>
    </location>
</feature>
<dbReference type="PANTHER" id="PTHR45614:SF69">
    <property type="entry name" value="CHROMOSOME UNDETERMINED SCAFFOLD_38, WHOLE GENOME SHOTGUN SEQUENCE"/>
    <property type="match status" value="1"/>
</dbReference>
<dbReference type="InterPro" id="IPR050560">
    <property type="entry name" value="MYB_TF"/>
</dbReference>
<dbReference type="GO" id="GO:0005634">
    <property type="term" value="C:nucleus"/>
    <property type="evidence" value="ECO:0007669"/>
    <property type="project" value="TreeGrafter"/>
</dbReference>
<feature type="region of interest" description="Disordered" evidence="1">
    <location>
        <begin position="26"/>
        <end position="47"/>
    </location>
</feature>
<feature type="domain" description="HTH myb-type" evidence="3">
    <location>
        <begin position="182"/>
        <end position="229"/>
    </location>
</feature>
<name>A0A8S1X7R3_PAROT</name>
<evidence type="ECO:0008006" key="6">
    <source>
        <dbReference type="Google" id="ProtNLM"/>
    </source>
</evidence>
<dbReference type="AlphaFoldDB" id="A0A8S1X7R3"/>
<evidence type="ECO:0000313" key="4">
    <source>
        <dbReference type="EMBL" id="CAD8197152.1"/>
    </source>
</evidence>